<gene>
    <name evidence="1" type="ORF">HY730_01685</name>
</gene>
<proteinExistence type="predicted"/>
<dbReference type="AlphaFoldDB" id="A0A933GJM2"/>
<name>A0A933GJM2_UNCTE</name>
<dbReference type="Proteomes" id="UP000772181">
    <property type="component" value="Unassembled WGS sequence"/>
</dbReference>
<organism evidence="1 2">
    <name type="scientific">Tectimicrobiota bacterium</name>
    <dbReference type="NCBI Taxonomy" id="2528274"/>
    <lineage>
        <taxon>Bacteria</taxon>
        <taxon>Pseudomonadati</taxon>
        <taxon>Nitrospinota/Tectimicrobiota group</taxon>
        <taxon>Candidatus Tectimicrobiota</taxon>
    </lineage>
</organism>
<evidence type="ECO:0000313" key="1">
    <source>
        <dbReference type="EMBL" id="MBI4595072.1"/>
    </source>
</evidence>
<reference evidence="1" key="1">
    <citation type="submission" date="2020-07" db="EMBL/GenBank/DDBJ databases">
        <title>Huge and variable diversity of episymbiotic CPR bacteria and DPANN archaea in groundwater ecosystems.</title>
        <authorList>
            <person name="He C.Y."/>
            <person name="Keren R."/>
            <person name="Whittaker M."/>
            <person name="Farag I.F."/>
            <person name="Doudna J."/>
            <person name="Cate J.H.D."/>
            <person name="Banfield J.F."/>
        </authorList>
    </citation>
    <scope>NUCLEOTIDE SEQUENCE</scope>
    <source>
        <strain evidence="1">NC_groundwater_1482_Ag_S-0.65um_47_24</strain>
    </source>
</reference>
<dbReference type="InterPro" id="IPR035069">
    <property type="entry name" value="TTHA1013/TTHA0281-like"/>
</dbReference>
<dbReference type="SUPFAM" id="SSF143100">
    <property type="entry name" value="TTHA1013/TTHA0281-like"/>
    <property type="match status" value="1"/>
</dbReference>
<accession>A0A933GJM2</accession>
<dbReference type="Gene3D" id="3.30.160.250">
    <property type="match status" value="1"/>
</dbReference>
<evidence type="ECO:0000313" key="2">
    <source>
        <dbReference type="Proteomes" id="UP000772181"/>
    </source>
</evidence>
<protein>
    <submittedName>
        <fullName evidence="1">Type II toxin-antitoxin system HicB family antitoxin</fullName>
    </submittedName>
</protein>
<dbReference type="EMBL" id="JACQWF010000079">
    <property type="protein sequence ID" value="MBI4595072.1"/>
    <property type="molecule type" value="Genomic_DNA"/>
</dbReference>
<sequence length="63" mass="7479">METKKFTYFEEEDMLIGWLEDFPDYKTQGETLEELKENLRDIYQELTSGTIPHVRHVGELDVA</sequence>
<comment type="caution">
    <text evidence="1">The sequence shown here is derived from an EMBL/GenBank/DDBJ whole genome shotgun (WGS) entry which is preliminary data.</text>
</comment>